<dbReference type="OMA" id="KEAIHGH"/>
<dbReference type="GO" id="GO:0005743">
    <property type="term" value="C:mitochondrial inner membrane"/>
    <property type="evidence" value="ECO:0007669"/>
    <property type="project" value="TreeGrafter"/>
</dbReference>
<dbReference type="AlphaFoldDB" id="J3N470"/>
<reference evidence="8" key="2">
    <citation type="submission" date="2013-04" db="UniProtKB">
        <authorList>
            <consortium name="EnsemblPlants"/>
        </authorList>
    </citation>
    <scope>IDENTIFICATION</scope>
</reference>
<evidence type="ECO:0000256" key="4">
    <source>
        <dbReference type="ARBA" id="ARBA00022989"/>
    </source>
</evidence>
<evidence type="ECO:0000313" key="8">
    <source>
        <dbReference type="EnsemblPlants" id="OB10G23180.1"/>
    </source>
</evidence>
<feature type="region of interest" description="Disordered" evidence="6">
    <location>
        <begin position="339"/>
        <end position="390"/>
    </location>
</feature>
<dbReference type="PANTHER" id="PTHR12428:SF68">
    <property type="match status" value="1"/>
</dbReference>
<organism evidence="8">
    <name type="scientific">Oryza brachyantha</name>
    <name type="common">malo sina</name>
    <dbReference type="NCBI Taxonomy" id="4533"/>
    <lineage>
        <taxon>Eukaryota</taxon>
        <taxon>Viridiplantae</taxon>
        <taxon>Streptophyta</taxon>
        <taxon>Embryophyta</taxon>
        <taxon>Tracheophyta</taxon>
        <taxon>Spermatophyta</taxon>
        <taxon>Magnoliopsida</taxon>
        <taxon>Liliopsida</taxon>
        <taxon>Poales</taxon>
        <taxon>Poaceae</taxon>
        <taxon>BOP clade</taxon>
        <taxon>Oryzoideae</taxon>
        <taxon>Oryzeae</taxon>
        <taxon>Oryzinae</taxon>
        <taxon>Oryza</taxon>
    </lineage>
</organism>
<feature type="transmembrane region" description="Helical" evidence="7">
    <location>
        <begin position="286"/>
        <end position="305"/>
    </location>
</feature>
<feature type="region of interest" description="Disordered" evidence="6">
    <location>
        <begin position="30"/>
        <end position="57"/>
    </location>
</feature>
<evidence type="ECO:0000256" key="3">
    <source>
        <dbReference type="ARBA" id="ARBA00022692"/>
    </source>
</evidence>
<dbReference type="GO" id="GO:0032979">
    <property type="term" value="P:protein insertion into mitochondrial inner membrane from matrix"/>
    <property type="evidence" value="ECO:0007669"/>
    <property type="project" value="TreeGrafter"/>
</dbReference>
<evidence type="ECO:0000256" key="2">
    <source>
        <dbReference type="ARBA" id="ARBA00010583"/>
    </source>
</evidence>
<evidence type="ECO:0000256" key="5">
    <source>
        <dbReference type="ARBA" id="ARBA00023136"/>
    </source>
</evidence>
<feature type="compositionally biased region" description="Pro residues" evidence="6">
    <location>
        <begin position="45"/>
        <end position="56"/>
    </location>
</feature>
<feature type="transmembrane region" description="Helical" evidence="7">
    <location>
        <begin position="200"/>
        <end position="221"/>
    </location>
</feature>
<keyword evidence="9" id="KW-1185">Reference proteome</keyword>
<dbReference type="EnsemblPlants" id="OB10G23180.1">
    <property type="protein sequence ID" value="OB10G23180.1"/>
    <property type="gene ID" value="OB10G23180"/>
</dbReference>
<protein>
    <submittedName>
        <fullName evidence="8">Uncharacterized protein</fullName>
    </submittedName>
</protein>
<reference evidence="8" key="1">
    <citation type="journal article" date="2013" name="Nat. Commun.">
        <title>Whole-genome sequencing of Oryza brachyantha reveals mechanisms underlying Oryza genome evolution.</title>
        <authorList>
            <person name="Chen J."/>
            <person name="Huang Q."/>
            <person name="Gao D."/>
            <person name="Wang J."/>
            <person name="Lang Y."/>
            <person name="Liu T."/>
            <person name="Li B."/>
            <person name="Bai Z."/>
            <person name="Luis Goicoechea J."/>
            <person name="Liang C."/>
            <person name="Chen C."/>
            <person name="Zhang W."/>
            <person name="Sun S."/>
            <person name="Liao Y."/>
            <person name="Zhang X."/>
            <person name="Yang L."/>
            <person name="Song C."/>
            <person name="Wang M."/>
            <person name="Shi J."/>
            <person name="Liu G."/>
            <person name="Liu J."/>
            <person name="Zhou H."/>
            <person name="Zhou W."/>
            <person name="Yu Q."/>
            <person name="An N."/>
            <person name="Chen Y."/>
            <person name="Cai Q."/>
            <person name="Wang B."/>
            <person name="Liu B."/>
            <person name="Min J."/>
            <person name="Huang Y."/>
            <person name="Wu H."/>
            <person name="Li Z."/>
            <person name="Zhang Y."/>
            <person name="Yin Y."/>
            <person name="Song W."/>
            <person name="Jiang J."/>
            <person name="Jackson S.A."/>
            <person name="Wing R.A."/>
            <person name="Wang J."/>
            <person name="Chen M."/>
        </authorList>
    </citation>
    <scope>NUCLEOTIDE SEQUENCE [LARGE SCALE GENOMIC DNA]</scope>
    <source>
        <strain evidence="8">cv. IRGC 101232</strain>
    </source>
</reference>
<feature type="transmembrane region" description="Helical" evidence="7">
    <location>
        <begin position="247"/>
        <end position="265"/>
    </location>
</feature>
<dbReference type="PANTHER" id="PTHR12428">
    <property type="entry name" value="OXA1"/>
    <property type="match status" value="1"/>
</dbReference>
<comment type="subcellular location">
    <subcellularLocation>
        <location evidence="1">Membrane</location>
        <topology evidence="1">Multi-pass membrane protein</topology>
    </subcellularLocation>
</comment>
<accession>J3N470</accession>
<dbReference type="STRING" id="4533.J3N470"/>
<evidence type="ECO:0000313" key="9">
    <source>
        <dbReference type="Proteomes" id="UP000006038"/>
    </source>
</evidence>
<feature type="compositionally biased region" description="Basic and acidic residues" evidence="6">
    <location>
        <begin position="362"/>
        <end position="390"/>
    </location>
</feature>
<name>J3N470_ORYBR</name>
<dbReference type="Proteomes" id="UP000006038">
    <property type="component" value="Chromosome 10"/>
</dbReference>
<sequence>MAFAAAARRSLCSRLSDHLTRRLHPALPHLLVPHSSGDPQDHSPLQPPARLQPPHFPLYQSSRTAKTLSLLPLGIRLAGPPHRGFSSSPSSPAFDVGAVLTDAAGAAAAAAPVSFPSEVALAAENSSLSTAAVQHLIDAVHSSTGLNWSGFRGLCFVDLIVGNNHLRITSCSSINLCVVDDKKSEKEAIHGHVLLLFKRLGLLGFVPILKPYAFMTLYFSISNMVEKVPSLKEGGAFWFTDLTTPDALYIFPVMTSIFLMLRLEFSRHYSKQSRSNDKDVNRVMHVLRTLILLTIPLTASLPQAFSCYFVTWSFTSLMHRIAIRQPAVIKRLFGDLTVPTSTSPPSDESKEPAAEDPPMPIQRREQPHPIERTRTSDASVHRISDQSDQK</sequence>
<keyword evidence="4 7" id="KW-1133">Transmembrane helix</keyword>
<dbReference type="InterPro" id="IPR001708">
    <property type="entry name" value="YidC/ALB3/OXA1/COX18"/>
</dbReference>
<comment type="similarity">
    <text evidence="2">Belongs to the OXA1/ALB3/YidC (TC 2.A.9.2) family.</text>
</comment>
<keyword evidence="3 7" id="KW-0812">Transmembrane</keyword>
<evidence type="ECO:0000256" key="7">
    <source>
        <dbReference type="SAM" id="Phobius"/>
    </source>
</evidence>
<dbReference type="eggNOG" id="KOG1239">
    <property type="taxonomic scope" value="Eukaryota"/>
</dbReference>
<keyword evidence="5 7" id="KW-0472">Membrane</keyword>
<dbReference type="GO" id="GO:0032977">
    <property type="term" value="F:membrane insertase activity"/>
    <property type="evidence" value="ECO:0007669"/>
    <property type="project" value="InterPro"/>
</dbReference>
<evidence type="ECO:0000256" key="6">
    <source>
        <dbReference type="SAM" id="MobiDB-lite"/>
    </source>
</evidence>
<dbReference type="HOGENOM" id="CLU_608860_0_0_1"/>
<dbReference type="Gramene" id="OB10G23180.1">
    <property type="protein sequence ID" value="OB10G23180.1"/>
    <property type="gene ID" value="OB10G23180"/>
</dbReference>
<evidence type="ECO:0000256" key="1">
    <source>
        <dbReference type="ARBA" id="ARBA00004141"/>
    </source>
</evidence>
<proteinExistence type="inferred from homology"/>